<evidence type="ECO:0000313" key="2">
    <source>
        <dbReference type="Proteomes" id="UP000029409"/>
    </source>
</evidence>
<dbReference type="AlphaFoldDB" id="A0A089HVB1"/>
<dbReference type="KEGG" id="pdu:PDUR_26465"/>
<keyword evidence="2" id="KW-1185">Reference proteome</keyword>
<gene>
    <name evidence="1" type="ORF">PDUR_26465</name>
</gene>
<dbReference type="Proteomes" id="UP000029409">
    <property type="component" value="Chromosome"/>
</dbReference>
<organism evidence="1 2">
    <name type="scientific">Paenibacillus durus</name>
    <name type="common">Paenibacillus azotofixans</name>
    <dbReference type="NCBI Taxonomy" id="44251"/>
    <lineage>
        <taxon>Bacteria</taxon>
        <taxon>Bacillati</taxon>
        <taxon>Bacillota</taxon>
        <taxon>Bacilli</taxon>
        <taxon>Bacillales</taxon>
        <taxon>Paenibacillaceae</taxon>
        <taxon>Paenibacillus</taxon>
    </lineage>
</organism>
<name>A0A089HVB1_PAEDU</name>
<evidence type="ECO:0000313" key="1">
    <source>
        <dbReference type="EMBL" id="AIQ15022.1"/>
    </source>
</evidence>
<dbReference type="EMBL" id="CP009288">
    <property type="protein sequence ID" value="AIQ15022.1"/>
    <property type="molecule type" value="Genomic_DNA"/>
</dbReference>
<accession>A0A089HVB1</accession>
<sequence length="122" mass="14218">MNGFLFSIVLRGFLITLLYSRRPTNLKVVWSQRQSRLPTGRDVVRWFGCVAWIHFPEKHLATKGRQARCGNAVLSEVPDFFESAKGTLTQLKNFINIFNYFVFLNINPKIISRRIIVQFIID</sequence>
<protein>
    <submittedName>
        <fullName evidence="1">Uncharacterized protein</fullName>
    </submittedName>
</protein>
<dbReference type="STRING" id="44251.PDUR_26465"/>
<proteinExistence type="predicted"/>
<reference evidence="1 2" key="1">
    <citation type="submission" date="2014-08" db="EMBL/GenBank/DDBJ databases">
        <title>Comparative genomics of the Paenibacillus odorifer group.</title>
        <authorList>
            <person name="den Bakker H.C."/>
            <person name="Tsai Y.-C."/>
            <person name="Martin N."/>
            <person name="Korlach J."/>
            <person name="Wiedmann M."/>
        </authorList>
    </citation>
    <scope>NUCLEOTIDE SEQUENCE [LARGE SCALE GENOMIC DNA]</scope>
    <source>
        <strain evidence="1 2">DSM 1735</strain>
    </source>
</reference>